<reference evidence="1 2" key="1">
    <citation type="submission" date="2024-03" db="EMBL/GenBank/DDBJ databases">
        <authorList>
            <person name="Gkanogiannis A."/>
            <person name="Becerra Lopez-Lavalle L."/>
        </authorList>
    </citation>
    <scope>NUCLEOTIDE SEQUENCE [LARGE SCALE GENOMIC DNA]</scope>
</reference>
<protein>
    <submittedName>
        <fullName evidence="1">Uncharacterized protein</fullName>
    </submittedName>
</protein>
<organism evidence="1 2">
    <name type="scientific">Citrullus colocynthis</name>
    <name type="common">colocynth</name>
    <dbReference type="NCBI Taxonomy" id="252529"/>
    <lineage>
        <taxon>Eukaryota</taxon>
        <taxon>Viridiplantae</taxon>
        <taxon>Streptophyta</taxon>
        <taxon>Embryophyta</taxon>
        <taxon>Tracheophyta</taxon>
        <taxon>Spermatophyta</taxon>
        <taxon>Magnoliopsida</taxon>
        <taxon>eudicotyledons</taxon>
        <taxon>Gunneridae</taxon>
        <taxon>Pentapetalae</taxon>
        <taxon>rosids</taxon>
        <taxon>fabids</taxon>
        <taxon>Cucurbitales</taxon>
        <taxon>Cucurbitaceae</taxon>
        <taxon>Benincaseae</taxon>
        <taxon>Citrullus</taxon>
    </lineage>
</organism>
<dbReference type="Proteomes" id="UP001642487">
    <property type="component" value="Chromosome 1"/>
</dbReference>
<dbReference type="EMBL" id="OZ021735">
    <property type="protein sequence ID" value="CAK9309099.1"/>
    <property type="molecule type" value="Genomic_DNA"/>
</dbReference>
<keyword evidence="2" id="KW-1185">Reference proteome</keyword>
<accession>A0ABP0XMJ7</accession>
<evidence type="ECO:0000313" key="2">
    <source>
        <dbReference type="Proteomes" id="UP001642487"/>
    </source>
</evidence>
<proteinExistence type="predicted"/>
<evidence type="ECO:0000313" key="1">
    <source>
        <dbReference type="EMBL" id="CAK9309099.1"/>
    </source>
</evidence>
<gene>
    <name evidence="1" type="ORF">CITCOLO1_LOCUS631</name>
</gene>
<sequence length="143" mass="16480">MEAIDRMEERGLSQNDKILRNAYKASSTETVVKGQRIWSQKSKIQWIRGEKNPSFFHRRSSDIDVISMIECDDGRDLFEEREIVDKINSALLESLFEENEIAKAMQDMGNLKSPSPNGMTRVLEHFKERLSSSVPRVLSEMVS</sequence>
<name>A0ABP0XMJ7_9ROSI</name>